<dbReference type="Proteomes" id="UP000029567">
    <property type="component" value="Unassembled WGS sequence"/>
</dbReference>
<keyword evidence="1" id="KW-0805">Transcription regulation</keyword>
<dbReference type="SUPFAM" id="SSF88659">
    <property type="entry name" value="Sigma3 and sigma4 domains of RNA polymerase sigma factors"/>
    <property type="match status" value="1"/>
</dbReference>
<organism evidence="3 4">
    <name type="scientific">Comamonas thiooxydans</name>
    <dbReference type="NCBI Taxonomy" id="363952"/>
    <lineage>
        <taxon>Bacteria</taxon>
        <taxon>Pseudomonadati</taxon>
        <taxon>Pseudomonadota</taxon>
        <taxon>Betaproteobacteria</taxon>
        <taxon>Burkholderiales</taxon>
        <taxon>Comamonadaceae</taxon>
        <taxon>Comamonas</taxon>
    </lineage>
</organism>
<accession>A0A0E3BG26</accession>
<protein>
    <recommendedName>
        <fullName evidence="5">TrfB transcriptional repressor protein domain-containing protein</fullName>
    </recommendedName>
</protein>
<gene>
    <name evidence="3" type="ORF">P245_20950</name>
</gene>
<evidence type="ECO:0000313" key="3">
    <source>
        <dbReference type="EMBL" id="KGG86189.1"/>
    </source>
</evidence>
<dbReference type="InterPro" id="IPR013324">
    <property type="entry name" value="RNA_pol_sigma_r3/r4-like"/>
</dbReference>
<keyword evidence="2" id="KW-0804">Transcription</keyword>
<comment type="caution">
    <text evidence="3">The sequence shown here is derived from an EMBL/GenBank/DDBJ whole genome shotgun (WGS) entry which is preliminary data.</text>
</comment>
<proteinExistence type="predicted"/>
<evidence type="ECO:0000313" key="4">
    <source>
        <dbReference type="Proteomes" id="UP000029567"/>
    </source>
</evidence>
<dbReference type="EMBL" id="AWTN01000114">
    <property type="protein sequence ID" value="KGG86189.1"/>
    <property type="molecule type" value="Genomic_DNA"/>
</dbReference>
<evidence type="ECO:0000256" key="2">
    <source>
        <dbReference type="ARBA" id="ARBA00023163"/>
    </source>
</evidence>
<dbReference type="RefSeq" id="WP_034382177.1">
    <property type="nucleotide sequence ID" value="NZ_AWTN01000114.1"/>
</dbReference>
<evidence type="ECO:0008006" key="5">
    <source>
        <dbReference type="Google" id="ProtNLM"/>
    </source>
</evidence>
<evidence type="ECO:0000256" key="1">
    <source>
        <dbReference type="ARBA" id="ARBA00023015"/>
    </source>
</evidence>
<reference evidence="3 4" key="1">
    <citation type="submission" date="2013-09" db="EMBL/GenBank/DDBJ databases">
        <title>High correlation between genotypes and phenotypes of environmental bacteria Comamonas testosteroni strains.</title>
        <authorList>
            <person name="Liu L."/>
            <person name="Zhu W."/>
            <person name="Xia X."/>
            <person name="Xu B."/>
            <person name="Luo M."/>
            <person name="Wang G."/>
        </authorList>
    </citation>
    <scope>NUCLEOTIDE SEQUENCE [LARGE SCALE GENOMIC DNA]</scope>
    <source>
        <strain evidence="3 4">JL14</strain>
    </source>
</reference>
<sequence>MTEKKMTEEQFEALTFLFGGTPGSAAHEALRLWALEGYTQKAAAEKAGLSFQAVGRKVERARALIQAAQPLYGLTLPEKRPFRKSDD</sequence>
<dbReference type="AlphaFoldDB" id="A0A0E3BG26"/>
<dbReference type="InterPro" id="IPR053721">
    <property type="entry name" value="Fimbrial_Adhesin_Reg"/>
</dbReference>
<name>A0A0E3BG26_9BURK</name>
<dbReference type="Gene3D" id="1.10.10.2690">
    <property type="match status" value="1"/>
</dbReference>